<comment type="similarity">
    <text evidence="1">Belongs to the zinc-containing alcohol dehydrogenase family.</text>
</comment>
<evidence type="ECO:0000256" key="2">
    <source>
        <dbReference type="ARBA" id="ARBA00011245"/>
    </source>
</evidence>
<dbReference type="InterPro" id="IPR036291">
    <property type="entry name" value="NAD(P)-bd_dom_sf"/>
</dbReference>
<dbReference type="InterPro" id="IPR013149">
    <property type="entry name" value="ADH-like_C"/>
</dbReference>
<evidence type="ECO:0000259" key="4">
    <source>
        <dbReference type="SMART" id="SM00829"/>
    </source>
</evidence>
<keyword evidence="6" id="KW-1185">Reference proteome</keyword>
<dbReference type="InterPro" id="IPR011032">
    <property type="entry name" value="GroES-like_sf"/>
</dbReference>
<comment type="subunit">
    <text evidence="2">Monomer.</text>
</comment>
<name>A0A9W4UUT0_9PLEO</name>
<comment type="caution">
    <text evidence="5">The sequence shown here is derived from an EMBL/GenBank/DDBJ whole genome shotgun (WGS) entry which is preliminary data.</text>
</comment>
<dbReference type="SMART" id="SM00829">
    <property type="entry name" value="PKS_ER"/>
    <property type="match status" value="1"/>
</dbReference>
<dbReference type="PANTHER" id="PTHR45348">
    <property type="entry name" value="HYPOTHETICAL OXIDOREDUCTASE (EUROFUNG)"/>
    <property type="match status" value="1"/>
</dbReference>
<dbReference type="Pfam" id="PF00107">
    <property type="entry name" value="ADH_zinc_N"/>
    <property type="match status" value="1"/>
</dbReference>
<dbReference type="GO" id="GO:0016651">
    <property type="term" value="F:oxidoreductase activity, acting on NAD(P)H"/>
    <property type="evidence" value="ECO:0007669"/>
    <property type="project" value="InterPro"/>
</dbReference>
<reference evidence="5" key="1">
    <citation type="submission" date="2023-01" db="EMBL/GenBank/DDBJ databases">
        <authorList>
            <person name="Van Ghelder C."/>
            <person name="Rancurel C."/>
        </authorList>
    </citation>
    <scope>NUCLEOTIDE SEQUENCE</scope>
    <source>
        <strain evidence="5">CNCM I-4278</strain>
    </source>
</reference>
<dbReference type="InterPro" id="IPR013154">
    <property type="entry name" value="ADH-like_N"/>
</dbReference>
<dbReference type="Pfam" id="PF08240">
    <property type="entry name" value="ADH_N"/>
    <property type="match status" value="1"/>
</dbReference>
<dbReference type="SUPFAM" id="SSF51735">
    <property type="entry name" value="NAD(P)-binding Rossmann-fold domains"/>
    <property type="match status" value="1"/>
</dbReference>
<dbReference type="CDD" id="cd08249">
    <property type="entry name" value="enoyl_reductase_like"/>
    <property type="match status" value="1"/>
</dbReference>
<dbReference type="Gene3D" id="3.90.180.10">
    <property type="entry name" value="Medium-chain alcohol dehydrogenases, catalytic domain"/>
    <property type="match status" value="1"/>
</dbReference>
<evidence type="ECO:0000256" key="1">
    <source>
        <dbReference type="ARBA" id="ARBA00008072"/>
    </source>
</evidence>
<dbReference type="OrthoDB" id="9992527at2759"/>
<protein>
    <recommendedName>
        <fullName evidence="4">Enoyl reductase (ER) domain-containing protein</fullName>
    </recommendedName>
</protein>
<evidence type="ECO:0000256" key="3">
    <source>
        <dbReference type="ARBA" id="ARBA00023002"/>
    </source>
</evidence>
<proteinExistence type="inferred from homology"/>
<dbReference type="AlphaFoldDB" id="A0A9W4UUT0"/>
<gene>
    <name evidence="5" type="ORF">PDIGIT_LOCUS15454</name>
</gene>
<dbReference type="InterPro" id="IPR047122">
    <property type="entry name" value="Trans-enoyl_RdTase-like"/>
</dbReference>
<dbReference type="InterPro" id="IPR020843">
    <property type="entry name" value="ER"/>
</dbReference>
<sequence length="399" mass="44293">MESTFHPPIRNSFFTLPHHQRVSFKPATFLKKHSNLHIYNMTTHRAVATVGIKAPLDIISVPTITPQADQVRIRVQWTASTPLDLHQNDGGLLVKHPQVLGDGIAGTVVEVGPDVKRLKVGEKVFGFGWRKNEEKAHQEFVTIEEWLVGVLPEGFTLQQAVTLPNNFVTVFHAVTADLGLELPWPKPNSFAPNQKDEVILVWGGASSVGQFAIQILAYYGYANIFTTASERHHEKLRAMGAKHIFDYNDADVIASISQTAQGSVPLVVDCIGSLKGSLTPLAKIATKGSKVAVLLPIIVKDSSESEDPEYAIDVETIVDWEEGVIAKGVRTHYYLENEFFKNHLQADIMPAMLEQGIVKPNAQKIIEGDTLLERAQKAMDALRRKEASMERLVWRVSEI</sequence>
<dbReference type="EMBL" id="CAOQHR010000013">
    <property type="protein sequence ID" value="CAI6342249.1"/>
    <property type="molecule type" value="Genomic_DNA"/>
</dbReference>
<dbReference type="SUPFAM" id="SSF50129">
    <property type="entry name" value="GroES-like"/>
    <property type="match status" value="1"/>
</dbReference>
<dbReference type="PANTHER" id="PTHR45348:SF3">
    <property type="entry name" value="ENOYL REDUCTASE (ER) DOMAIN-CONTAINING PROTEIN"/>
    <property type="match status" value="1"/>
</dbReference>
<dbReference type="Gene3D" id="3.40.50.720">
    <property type="entry name" value="NAD(P)-binding Rossmann-like Domain"/>
    <property type="match status" value="1"/>
</dbReference>
<keyword evidence="3" id="KW-0560">Oxidoreductase</keyword>
<accession>A0A9W4UUT0</accession>
<organism evidence="5 6">
    <name type="scientific">Periconia digitata</name>
    <dbReference type="NCBI Taxonomy" id="1303443"/>
    <lineage>
        <taxon>Eukaryota</taxon>
        <taxon>Fungi</taxon>
        <taxon>Dikarya</taxon>
        <taxon>Ascomycota</taxon>
        <taxon>Pezizomycotina</taxon>
        <taxon>Dothideomycetes</taxon>
        <taxon>Pleosporomycetidae</taxon>
        <taxon>Pleosporales</taxon>
        <taxon>Massarineae</taxon>
        <taxon>Periconiaceae</taxon>
        <taxon>Periconia</taxon>
    </lineage>
</organism>
<evidence type="ECO:0000313" key="6">
    <source>
        <dbReference type="Proteomes" id="UP001152607"/>
    </source>
</evidence>
<feature type="domain" description="Enoyl reductase (ER)" evidence="4">
    <location>
        <begin position="51"/>
        <end position="394"/>
    </location>
</feature>
<dbReference type="Proteomes" id="UP001152607">
    <property type="component" value="Unassembled WGS sequence"/>
</dbReference>
<evidence type="ECO:0000313" key="5">
    <source>
        <dbReference type="EMBL" id="CAI6342249.1"/>
    </source>
</evidence>